<dbReference type="PANTHER" id="PTHR43280:SF28">
    <property type="entry name" value="HTH-TYPE TRANSCRIPTIONAL ACTIVATOR RHAS"/>
    <property type="match status" value="1"/>
</dbReference>
<dbReference type="Pfam" id="PF12833">
    <property type="entry name" value="HTH_18"/>
    <property type="match status" value="1"/>
</dbReference>
<dbReference type="Proteomes" id="UP000615760">
    <property type="component" value="Unassembled WGS sequence"/>
</dbReference>
<sequence length="190" mass="22099">MELYIKYNIDIMCKVLLQQQLDKFNINCVVTEPGYVKFRENIPMETYQKFIASLGQFGIEIVDNHKSILVQKIKNAIIEMVYSDKGMQSLKISTYLSEKLNESYRTLSQVFSEVTFISIENFIILHKIERVKQLLLTENLSLTEISFMLNYSSVAYLSQQFKNITGVTPTAFQKIMKQKRYSDSINNTTT</sequence>
<dbReference type="InterPro" id="IPR018062">
    <property type="entry name" value="HTH_AraC-typ_CS"/>
</dbReference>
<accession>A0ABQ1JZG2</accession>
<organism evidence="5 6">
    <name type="scientific">Flavobacterium suaedae</name>
    <dbReference type="NCBI Taxonomy" id="1767027"/>
    <lineage>
        <taxon>Bacteria</taxon>
        <taxon>Pseudomonadati</taxon>
        <taxon>Bacteroidota</taxon>
        <taxon>Flavobacteriia</taxon>
        <taxon>Flavobacteriales</taxon>
        <taxon>Flavobacteriaceae</taxon>
        <taxon>Flavobacterium</taxon>
    </lineage>
</organism>
<dbReference type="Gene3D" id="1.10.10.60">
    <property type="entry name" value="Homeodomain-like"/>
    <property type="match status" value="1"/>
</dbReference>
<dbReference type="SUPFAM" id="SSF46689">
    <property type="entry name" value="Homeodomain-like"/>
    <property type="match status" value="1"/>
</dbReference>
<keyword evidence="3" id="KW-0804">Transcription</keyword>
<feature type="domain" description="HTH araC/xylS-type" evidence="4">
    <location>
        <begin position="96"/>
        <end position="175"/>
    </location>
</feature>
<dbReference type="InterPro" id="IPR018060">
    <property type="entry name" value="HTH_AraC"/>
</dbReference>
<dbReference type="EMBL" id="BMJE01000005">
    <property type="protein sequence ID" value="GGB81438.1"/>
    <property type="molecule type" value="Genomic_DNA"/>
</dbReference>
<keyword evidence="2" id="KW-0238">DNA-binding</keyword>
<dbReference type="PROSITE" id="PS00041">
    <property type="entry name" value="HTH_ARAC_FAMILY_1"/>
    <property type="match status" value="1"/>
</dbReference>
<evidence type="ECO:0000259" key="4">
    <source>
        <dbReference type="PROSITE" id="PS01124"/>
    </source>
</evidence>
<protein>
    <recommendedName>
        <fullName evidence="4">HTH araC/xylS-type domain-containing protein</fullName>
    </recommendedName>
</protein>
<evidence type="ECO:0000313" key="6">
    <source>
        <dbReference type="Proteomes" id="UP000615760"/>
    </source>
</evidence>
<reference evidence="6" key="1">
    <citation type="journal article" date="2019" name="Int. J. Syst. Evol. Microbiol.">
        <title>The Global Catalogue of Microorganisms (GCM) 10K type strain sequencing project: providing services to taxonomists for standard genome sequencing and annotation.</title>
        <authorList>
            <consortium name="The Broad Institute Genomics Platform"/>
            <consortium name="The Broad Institute Genome Sequencing Center for Infectious Disease"/>
            <person name="Wu L."/>
            <person name="Ma J."/>
        </authorList>
    </citation>
    <scope>NUCLEOTIDE SEQUENCE [LARGE SCALE GENOMIC DNA]</scope>
    <source>
        <strain evidence="6">CGMCC 1.15461</strain>
    </source>
</reference>
<proteinExistence type="predicted"/>
<name>A0ABQ1JZG2_9FLAO</name>
<dbReference type="SMART" id="SM00342">
    <property type="entry name" value="HTH_ARAC"/>
    <property type="match status" value="1"/>
</dbReference>
<evidence type="ECO:0000256" key="2">
    <source>
        <dbReference type="ARBA" id="ARBA00023125"/>
    </source>
</evidence>
<gene>
    <name evidence="5" type="ORF">GCM10007424_21920</name>
</gene>
<evidence type="ECO:0000256" key="1">
    <source>
        <dbReference type="ARBA" id="ARBA00023015"/>
    </source>
</evidence>
<keyword evidence="6" id="KW-1185">Reference proteome</keyword>
<keyword evidence="1" id="KW-0805">Transcription regulation</keyword>
<evidence type="ECO:0000313" key="5">
    <source>
        <dbReference type="EMBL" id="GGB81438.1"/>
    </source>
</evidence>
<dbReference type="InterPro" id="IPR009057">
    <property type="entry name" value="Homeodomain-like_sf"/>
</dbReference>
<comment type="caution">
    <text evidence="5">The sequence shown here is derived from an EMBL/GenBank/DDBJ whole genome shotgun (WGS) entry which is preliminary data.</text>
</comment>
<evidence type="ECO:0000256" key="3">
    <source>
        <dbReference type="ARBA" id="ARBA00023163"/>
    </source>
</evidence>
<dbReference type="PANTHER" id="PTHR43280">
    <property type="entry name" value="ARAC-FAMILY TRANSCRIPTIONAL REGULATOR"/>
    <property type="match status" value="1"/>
</dbReference>
<dbReference type="PROSITE" id="PS01124">
    <property type="entry name" value="HTH_ARAC_FAMILY_2"/>
    <property type="match status" value="1"/>
</dbReference>
<dbReference type="RefSeq" id="WP_188621335.1">
    <property type="nucleotide sequence ID" value="NZ_BMJE01000005.1"/>
</dbReference>